<keyword evidence="2 7" id="KW-0808">Transferase</keyword>
<comment type="similarity">
    <text evidence="1 7 8">Belongs to the carbohydrate kinase PfkB family.</text>
</comment>
<dbReference type="PROSITE" id="PS00583">
    <property type="entry name" value="PFKB_KINASES_1"/>
    <property type="match status" value="1"/>
</dbReference>
<dbReference type="NCBIfam" id="TIGR03828">
    <property type="entry name" value="pfkB"/>
    <property type="match status" value="1"/>
</dbReference>
<evidence type="ECO:0000256" key="4">
    <source>
        <dbReference type="ARBA" id="ARBA00022777"/>
    </source>
</evidence>
<dbReference type="GO" id="GO:0044281">
    <property type="term" value="P:small molecule metabolic process"/>
    <property type="evidence" value="ECO:0007669"/>
    <property type="project" value="UniProtKB-ARBA"/>
</dbReference>
<keyword evidence="4 8" id="KW-0418">Kinase</keyword>
<dbReference type="PANTHER" id="PTHR46566:SF5">
    <property type="entry name" value="1-PHOSPHOFRUCTOKINASE"/>
    <property type="match status" value="1"/>
</dbReference>
<keyword evidence="11" id="KW-1185">Reference proteome</keyword>
<sequence length="322" mass="33258">MRVITVTLNPAVDETITIDRLVPGTVHRARDVRRNAGGKGVNVASCLADWGIRARAFGLLGTENAAPFEALFTAGGIEDRFERVAGATRVNLKIVDANDTTDINLGGLPVRSEDVASLVTKLEALAGPDTLVVLAGSLPPGCPPSIYADLSARLCARGARVLLDSSGPPLSLALAAPELPYCLKPNRHELAEWSGNALDDLADVVCVADQLRDRGAKLIAVSLGADGALFLSEKGTIRAQLAAPTVVSTVGAGDAMVAGLAAAMAEGASLERTARLATAFAVAKLSLLGPHLPGRVEVEALTHKVKIVAVETADAKGMGETR</sequence>
<keyword evidence="5 8" id="KW-0067">ATP-binding</keyword>
<dbReference type="PROSITE" id="PS00584">
    <property type="entry name" value="PFKB_KINASES_2"/>
    <property type="match status" value="1"/>
</dbReference>
<dbReference type="SUPFAM" id="SSF53613">
    <property type="entry name" value="Ribokinase-like"/>
    <property type="match status" value="1"/>
</dbReference>
<protein>
    <recommendedName>
        <fullName evidence="7">Phosphofructokinase</fullName>
    </recommendedName>
</protein>
<evidence type="ECO:0000256" key="1">
    <source>
        <dbReference type="ARBA" id="ARBA00010688"/>
    </source>
</evidence>
<dbReference type="InterPro" id="IPR029056">
    <property type="entry name" value="Ribokinase-like"/>
</dbReference>
<evidence type="ECO:0000259" key="9">
    <source>
        <dbReference type="Pfam" id="PF00294"/>
    </source>
</evidence>
<keyword evidence="3 8" id="KW-0547">Nucleotide-binding</keyword>
<evidence type="ECO:0000256" key="5">
    <source>
        <dbReference type="ARBA" id="ARBA00022840"/>
    </source>
</evidence>
<evidence type="ECO:0000313" key="11">
    <source>
        <dbReference type="Proteomes" id="UP000561459"/>
    </source>
</evidence>
<dbReference type="InterPro" id="IPR002173">
    <property type="entry name" value="Carboh/pur_kinase_PfkB_CS"/>
</dbReference>
<dbReference type="InterPro" id="IPR011611">
    <property type="entry name" value="PfkB_dom"/>
</dbReference>
<dbReference type="GO" id="GO:0005829">
    <property type="term" value="C:cytosol"/>
    <property type="evidence" value="ECO:0007669"/>
    <property type="project" value="TreeGrafter"/>
</dbReference>
<evidence type="ECO:0000256" key="6">
    <source>
        <dbReference type="ARBA" id="ARBA00047745"/>
    </source>
</evidence>
<reference evidence="10 11" key="1">
    <citation type="submission" date="2020-08" db="EMBL/GenBank/DDBJ databases">
        <title>Genomic Encyclopedia of Type Strains, Phase IV (KMG-IV): sequencing the most valuable type-strain genomes for metagenomic binning, comparative biology and taxonomic classification.</title>
        <authorList>
            <person name="Goeker M."/>
        </authorList>
    </citation>
    <scope>NUCLEOTIDE SEQUENCE [LARGE SCALE GENOMIC DNA]</scope>
    <source>
        <strain evidence="10 11">DSM 27568</strain>
    </source>
</reference>
<evidence type="ECO:0000256" key="7">
    <source>
        <dbReference type="PIRNR" id="PIRNR000535"/>
    </source>
</evidence>
<dbReference type="NCBIfam" id="TIGR03168">
    <property type="entry name" value="1-PFK"/>
    <property type="match status" value="1"/>
</dbReference>
<dbReference type="EMBL" id="JACIDY010000008">
    <property type="protein sequence ID" value="MBB3941208.1"/>
    <property type="molecule type" value="Genomic_DNA"/>
</dbReference>
<dbReference type="GO" id="GO:0008662">
    <property type="term" value="F:1-phosphofructokinase activity"/>
    <property type="evidence" value="ECO:0007669"/>
    <property type="project" value="UniProtKB-UniRule"/>
</dbReference>
<dbReference type="Proteomes" id="UP000561459">
    <property type="component" value="Unassembled WGS sequence"/>
</dbReference>
<evidence type="ECO:0000256" key="8">
    <source>
        <dbReference type="RuleBase" id="RU369061"/>
    </source>
</evidence>
<comment type="function">
    <text evidence="8">Catalyzes the ATP-dependent phosphorylation of fructose-l-phosphate to fructose-l,6-bisphosphate.</text>
</comment>
<dbReference type="AlphaFoldDB" id="A0A7W6FZC9"/>
<dbReference type="PANTHER" id="PTHR46566">
    <property type="entry name" value="1-PHOSPHOFRUCTOKINASE-RELATED"/>
    <property type="match status" value="1"/>
</dbReference>
<dbReference type="RefSeq" id="WP_183617887.1">
    <property type="nucleotide sequence ID" value="NZ_JACIDY010000008.1"/>
</dbReference>
<dbReference type="GO" id="GO:0005524">
    <property type="term" value="F:ATP binding"/>
    <property type="evidence" value="ECO:0007669"/>
    <property type="project" value="UniProtKB-UniRule"/>
</dbReference>
<gene>
    <name evidence="10" type="ORF">GGR39_002884</name>
</gene>
<dbReference type="Gene3D" id="3.40.1190.20">
    <property type="match status" value="1"/>
</dbReference>
<feature type="domain" description="Carbohydrate kinase PfkB" evidence="9">
    <location>
        <begin position="7"/>
        <end position="286"/>
    </location>
</feature>
<proteinExistence type="inferred from homology"/>
<name>A0A7W6FZC9_9SPHN</name>
<evidence type="ECO:0000256" key="3">
    <source>
        <dbReference type="ARBA" id="ARBA00022741"/>
    </source>
</evidence>
<accession>A0A7W6FZC9</accession>
<dbReference type="FunFam" id="3.40.1190.20:FF:000001">
    <property type="entry name" value="Phosphofructokinase"/>
    <property type="match status" value="1"/>
</dbReference>
<dbReference type="InterPro" id="IPR022463">
    <property type="entry name" value="1-PFruKinase"/>
</dbReference>
<organism evidence="10 11">
    <name type="scientific">Novosphingobium fluoreni</name>
    <dbReference type="NCBI Taxonomy" id="1391222"/>
    <lineage>
        <taxon>Bacteria</taxon>
        <taxon>Pseudomonadati</taxon>
        <taxon>Pseudomonadota</taxon>
        <taxon>Alphaproteobacteria</taxon>
        <taxon>Sphingomonadales</taxon>
        <taxon>Sphingomonadaceae</taxon>
        <taxon>Novosphingobium</taxon>
    </lineage>
</organism>
<evidence type="ECO:0000313" key="10">
    <source>
        <dbReference type="EMBL" id="MBB3941208.1"/>
    </source>
</evidence>
<comment type="catalytic activity">
    <reaction evidence="6 8">
        <text>beta-D-fructose 1-phosphate + ATP = beta-D-fructose 1,6-bisphosphate + ADP + H(+)</text>
        <dbReference type="Rhea" id="RHEA:14213"/>
        <dbReference type="ChEBI" id="CHEBI:15378"/>
        <dbReference type="ChEBI" id="CHEBI:30616"/>
        <dbReference type="ChEBI" id="CHEBI:32966"/>
        <dbReference type="ChEBI" id="CHEBI:138881"/>
        <dbReference type="ChEBI" id="CHEBI:456216"/>
        <dbReference type="EC" id="2.7.1.56"/>
    </reaction>
</comment>
<dbReference type="Pfam" id="PF00294">
    <property type="entry name" value="PfkB"/>
    <property type="match status" value="1"/>
</dbReference>
<comment type="caution">
    <text evidence="10">The sequence shown here is derived from an EMBL/GenBank/DDBJ whole genome shotgun (WGS) entry which is preliminary data.</text>
</comment>
<dbReference type="CDD" id="cd01164">
    <property type="entry name" value="FruK_PfkB_like"/>
    <property type="match status" value="1"/>
</dbReference>
<dbReference type="PIRSF" id="PIRSF000535">
    <property type="entry name" value="1PFK/6PFK/LacC"/>
    <property type="match status" value="1"/>
</dbReference>
<evidence type="ECO:0000256" key="2">
    <source>
        <dbReference type="ARBA" id="ARBA00022679"/>
    </source>
</evidence>
<dbReference type="InterPro" id="IPR017583">
    <property type="entry name" value="Tagatose/fructose_Pkinase"/>
</dbReference>
<dbReference type="GO" id="GO:0016052">
    <property type="term" value="P:carbohydrate catabolic process"/>
    <property type="evidence" value="ECO:0007669"/>
    <property type="project" value="UniProtKB-ARBA"/>
</dbReference>